<accession>A0AAV7FHM6</accession>
<evidence type="ECO:0000259" key="7">
    <source>
        <dbReference type="PROSITE" id="PS50103"/>
    </source>
</evidence>
<name>A0AAV7FHM6_ARIFI</name>
<dbReference type="GO" id="GO:0008270">
    <property type="term" value="F:zinc ion binding"/>
    <property type="evidence" value="ECO:0007669"/>
    <property type="project" value="UniProtKB-KW"/>
</dbReference>
<evidence type="ECO:0000256" key="4">
    <source>
        <dbReference type="ARBA" id="ARBA00022833"/>
    </source>
</evidence>
<dbReference type="EMBL" id="JAINDJ010000002">
    <property type="protein sequence ID" value="KAG9459691.1"/>
    <property type="molecule type" value="Genomic_DNA"/>
</dbReference>
<keyword evidence="1 5" id="KW-0479">Metal-binding</keyword>
<evidence type="ECO:0000256" key="6">
    <source>
        <dbReference type="SAM" id="MobiDB-lite"/>
    </source>
</evidence>
<dbReference type="SUPFAM" id="SSF90229">
    <property type="entry name" value="CCCH zinc finger"/>
    <property type="match status" value="3"/>
</dbReference>
<dbReference type="PROSITE" id="PS50103">
    <property type="entry name" value="ZF_C3H1"/>
    <property type="match status" value="3"/>
</dbReference>
<feature type="zinc finger region" description="C3H1-type" evidence="5">
    <location>
        <begin position="116"/>
        <end position="143"/>
    </location>
</feature>
<keyword evidence="4 5" id="KW-0862">Zinc</keyword>
<evidence type="ECO:0000313" key="8">
    <source>
        <dbReference type="EMBL" id="KAG9459691.1"/>
    </source>
</evidence>
<evidence type="ECO:0000256" key="2">
    <source>
        <dbReference type="ARBA" id="ARBA00022737"/>
    </source>
</evidence>
<dbReference type="Proteomes" id="UP000825729">
    <property type="component" value="Unassembled WGS sequence"/>
</dbReference>
<feature type="domain" description="C3H1-type" evidence="7">
    <location>
        <begin position="180"/>
        <end position="208"/>
    </location>
</feature>
<feature type="zinc finger region" description="C3H1-type" evidence="5">
    <location>
        <begin position="180"/>
        <end position="208"/>
    </location>
</feature>
<evidence type="ECO:0000256" key="5">
    <source>
        <dbReference type="PROSITE-ProRule" id="PRU00723"/>
    </source>
</evidence>
<dbReference type="GO" id="GO:0003729">
    <property type="term" value="F:mRNA binding"/>
    <property type="evidence" value="ECO:0007669"/>
    <property type="project" value="InterPro"/>
</dbReference>
<proteinExistence type="predicted"/>
<dbReference type="InterPro" id="IPR036855">
    <property type="entry name" value="Znf_CCCH_sf"/>
</dbReference>
<evidence type="ECO:0000256" key="3">
    <source>
        <dbReference type="ARBA" id="ARBA00022771"/>
    </source>
</evidence>
<dbReference type="PANTHER" id="PTHR12547:SF121">
    <property type="entry name" value="ZINC FINGER CCCH DOMAIN-CONTAINING PROTEIN 39"/>
    <property type="match status" value="1"/>
</dbReference>
<feature type="region of interest" description="Disordered" evidence="6">
    <location>
        <begin position="33"/>
        <end position="65"/>
    </location>
</feature>
<comment type="caution">
    <text evidence="8">The sequence shown here is derived from an EMBL/GenBank/DDBJ whole genome shotgun (WGS) entry which is preliminary data.</text>
</comment>
<sequence length="287" mass="33079">MDAYGTPHQYPSVNLPPQYLGYRDEYRPLNFSDKPIYNRPRNSEHVQSNSTHNPNSPHRGSMPPQNHVVNREVFFKTKLCVKFKLGLCDFGSSCTFAHGQEDLRPNWLDSEQQRVSRLKICRSFYNGEECPYGNRCTFLHEDPERVRESSVINIDTTTTAAGGHRDRGGDGNSSNQRPFFWKTRLCHKWEQTGYCQYGEDCHYAHGQADLRRVESDNGNGRMGPPKVFPRAYSDINDFPPSQGAMVTPCKQQEPQIQRCLINWKGPNKISRIYGDWIEDLPPYKVES</sequence>
<keyword evidence="9" id="KW-1185">Reference proteome</keyword>
<reference evidence="8 9" key="1">
    <citation type="submission" date="2021-07" db="EMBL/GenBank/DDBJ databases">
        <title>The Aristolochia fimbriata genome: insights into angiosperm evolution, floral development and chemical biosynthesis.</title>
        <authorList>
            <person name="Jiao Y."/>
        </authorList>
    </citation>
    <scope>NUCLEOTIDE SEQUENCE [LARGE SCALE GENOMIC DNA]</scope>
    <source>
        <strain evidence="8">IBCAS-2021</strain>
        <tissue evidence="8">Leaf</tissue>
    </source>
</reference>
<feature type="zinc finger region" description="C3H1-type" evidence="5">
    <location>
        <begin position="74"/>
        <end position="101"/>
    </location>
</feature>
<dbReference type="AlphaFoldDB" id="A0AAV7FHM6"/>
<dbReference type="Pfam" id="PF00642">
    <property type="entry name" value="zf-CCCH"/>
    <property type="match status" value="2"/>
</dbReference>
<dbReference type="Pfam" id="PF18044">
    <property type="entry name" value="zf-CCCH_4"/>
    <property type="match status" value="1"/>
</dbReference>
<protein>
    <recommendedName>
        <fullName evidence="7">C3H1-type domain-containing protein</fullName>
    </recommendedName>
</protein>
<gene>
    <name evidence="8" type="ORF">H6P81_004199</name>
</gene>
<feature type="domain" description="C3H1-type" evidence="7">
    <location>
        <begin position="116"/>
        <end position="143"/>
    </location>
</feature>
<dbReference type="FunFam" id="4.10.1000.10:FF:000003">
    <property type="entry name" value="Zinc finger CCCH domain-containing protein"/>
    <property type="match status" value="1"/>
</dbReference>
<keyword evidence="3 5" id="KW-0863">Zinc-finger</keyword>
<organism evidence="8 9">
    <name type="scientific">Aristolochia fimbriata</name>
    <name type="common">White veined hardy Dutchman's pipe vine</name>
    <dbReference type="NCBI Taxonomy" id="158543"/>
    <lineage>
        <taxon>Eukaryota</taxon>
        <taxon>Viridiplantae</taxon>
        <taxon>Streptophyta</taxon>
        <taxon>Embryophyta</taxon>
        <taxon>Tracheophyta</taxon>
        <taxon>Spermatophyta</taxon>
        <taxon>Magnoliopsida</taxon>
        <taxon>Magnoliidae</taxon>
        <taxon>Piperales</taxon>
        <taxon>Aristolochiaceae</taxon>
        <taxon>Aristolochia</taxon>
    </lineage>
</organism>
<evidence type="ECO:0000313" key="9">
    <source>
        <dbReference type="Proteomes" id="UP000825729"/>
    </source>
</evidence>
<feature type="domain" description="C3H1-type" evidence="7">
    <location>
        <begin position="74"/>
        <end position="101"/>
    </location>
</feature>
<keyword evidence="2" id="KW-0677">Repeat</keyword>
<dbReference type="InterPro" id="IPR045877">
    <property type="entry name" value="ZFP36-like"/>
</dbReference>
<dbReference type="InterPro" id="IPR000571">
    <property type="entry name" value="Znf_CCCH"/>
</dbReference>
<dbReference type="Gene3D" id="4.10.1000.10">
    <property type="entry name" value="Zinc finger, CCCH-type"/>
    <property type="match status" value="3"/>
</dbReference>
<feature type="compositionally biased region" description="Polar residues" evidence="6">
    <location>
        <begin position="45"/>
        <end position="65"/>
    </location>
</feature>
<dbReference type="GO" id="GO:0051252">
    <property type="term" value="P:regulation of RNA metabolic process"/>
    <property type="evidence" value="ECO:0007669"/>
    <property type="project" value="UniProtKB-ARBA"/>
</dbReference>
<dbReference type="PANTHER" id="PTHR12547">
    <property type="entry name" value="CCCH ZINC FINGER/TIS11-RELATED"/>
    <property type="match status" value="1"/>
</dbReference>
<evidence type="ECO:0000256" key="1">
    <source>
        <dbReference type="ARBA" id="ARBA00022723"/>
    </source>
</evidence>
<dbReference type="InterPro" id="IPR041367">
    <property type="entry name" value="Znf-CCCH_4"/>
</dbReference>
<dbReference type="GO" id="GO:0010468">
    <property type="term" value="P:regulation of gene expression"/>
    <property type="evidence" value="ECO:0007669"/>
    <property type="project" value="UniProtKB-ARBA"/>
</dbReference>
<dbReference type="SMART" id="SM00356">
    <property type="entry name" value="ZnF_C3H1"/>
    <property type="match status" value="3"/>
</dbReference>